<dbReference type="AlphaFoldDB" id="A0A8J3E919"/>
<proteinExistence type="predicted"/>
<organism evidence="1 2">
    <name type="scientific">Cysteiniphilum litorale</name>
    <dbReference type="NCBI Taxonomy" id="2056700"/>
    <lineage>
        <taxon>Bacteria</taxon>
        <taxon>Pseudomonadati</taxon>
        <taxon>Pseudomonadota</taxon>
        <taxon>Gammaproteobacteria</taxon>
        <taxon>Thiotrichales</taxon>
        <taxon>Fastidiosibacteraceae</taxon>
        <taxon>Cysteiniphilum</taxon>
    </lineage>
</organism>
<evidence type="ECO:0000313" key="1">
    <source>
        <dbReference type="EMBL" id="GGF98143.1"/>
    </source>
</evidence>
<keyword evidence="2" id="KW-1185">Reference proteome</keyword>
<dbReference type="EMBL" id="BMJS01000014">
    <property type="protein sequence ID" value="GGF98143.1"/>
    <property type="molecule type" value="Genomic_DNA"/>
</dbReference>
<evidence type="ECO:0000313" key="2">
    <source>
        <dbReference type="Proteomes" id="UP000636949"/>
    </source>
</evidence>
<gene>
    <name evidence="1" type="ORF">GCM10010995_14190</name>
</gene>
<comment type="caution">
    <text evidence="1">The sequence shown here is derived from an EMBL/GenBank/DDBJ whole genome shotgun (WGS) entry which is preliminary data.</text>
</comment>
<reference evidence="1" key="1">
    <citation type="journal article" date="2014" name="Int. J. Syst. Evol. Microbiol.">
        <title>Complete genome sequence of Corynebacterium casei LMG S-19264T (=DSM 44701T), isolated from a smear-ripened cheese.</title>
        <authorList>
            <consortium name="US DOE Joint Genome Institute (JGI-PGF)"/>
            <person name="Walter F."/>
            <person name="Albersmeier A."/>
            <person name="Kalinowski J."/>
            <person name="Ruckert C."/>
        </authorList>
    </citation>
    <scope>NUCLEOTIDE SEQUENCE</scope>
    <source>
        <strain evidence="1">CGMCC 1.15758</strain>
    </source>
</reference>
<dbReference type="InterPro" id="IPR036597">
    <property type="entry name" value="Fido-like_dom_sf"/>
</dbReference>
<sequence length="78" mass="8946">MDFSKYTLMKQKLDAYRPLPKEVVHNLHENLILNWTYHSNAIEGNTLTLKETKVALEGITVGGKTLREHFEAINHKGV</sequence>
<dbReference type="Gene3D" id="1.10.3290.10">
    <property type="entry name" value="Fido-like domain"/>
    <property type="match status" value="1"/>
</dbReference>
<name>A0A8J3E919_9GAMM</name>
<dbReference type="RefSeq" id="WP_206609097.1">
    <property type="nucleotide sequence ID" value="NZ_BMJS01000014.1"/>
</dbReference>
<dbReference type="Proteomes" id="UP000636949">
    <property type="component" value="Unassembled WGS sequence"/>
</dbReference>
<accession>A0A8J3E919</accession>
<reference evidence="1" key="2">
    <citation type="submission" date="2020-09" db="EMBL/GenBank/DDBJ databases">
        <authorList>
            <person name="Sun Q."/>
            <person name="Zhou Y."/>
        </authorList>
    </citation>
    <scope>NUCLEOTIDE SEQUENCE</scope>
    <source>
        <strain evidence="1">CGMCC 1.15758</strain>
    </source>
</reference>
<protein>
    <submittedName>
        <fullName evidence="1">Uncharacterized protein</fullName>
    </submittedName>
</protein>